<proteinExistence type="predicted"/>
<dbReference type="RefSeq" id="XP_007393280.1">
    <property type="nucleotide sequence ID" value="XM_007393218.1"/>
</dbReference>
<dbReference type="InParanoid" id="K5X530"/>
<name>K5X530_PHACS</name>
<dbReference type="HOGENOM" id="CLU_146814_1_0_1"/>
<reference evidence="1 2" key="1">
    <citation type="journal article" date="2012" name="BMC Genomics">
        <title>Comparative genomics of the white-rot fungi, Phanerochaete carnosa and P. chrysosporium, to elucidate the genetic basis of the distinct wood types they colonize.</title>
        <authorList>
            <person name="Suzuki H."/>
            <person name="MacDonald J."/>
            <person name="Syed K."/>
            <person name="Salamov A."/>
            <person name="Hori C."/>
            <person name="Aerts A."/>
            <person name="Henrissat B."/>
            <person name="Wiebenga A."/>
            <person name="vanKuyk P.A."/>
            <person name="Barry K."/>
            <person name="Lindquist E."/>
            <person name="LaButti K."/>
            <person name="Lapidus A."/>
            <person name="Lucas S."/>
            <person name="Coutinho P."/>
            <person name="Gong Y."/>
            <person name="Samejima M."/>
            <person name="Mahadevan R."/>
            <person name="Abou-Zaid M."/>
            <person name="de Vries R.P."/>
            <person name="Igarashi K."/>
            <person name="Yadav J.S."/>
            <person name="Grigoriev I.V."/>
            <person name="Master E.R."/>
        </authorList>
    </citation>
    <scope>NUCLEOTIDE SEQUENCE [LARGE SCALE GENOMIC DNA]</scope>
    <source>
        <strain evidence="1 2">HHB-10118-sp</strain>
    </source>
</reference>
<dbReference type="GeneID" id="18907766"/>
<dbReference type="Proteomes" id="UP000008370">
    <property type="component" value="Unassembled WGS sequence"/>
</dbReference>
<accession>K5X530</accession>
<dbReference type="EMBL" id="JH930470">
    <property type="protein sequence ID" value="EKM57947.1"/>
    <property type="molecule type" value="Genomic_DNA"/>
</dbReference>
<evidence type="ECO:0000313" key="1">
    <source>
        <dbReference type="EMBL" id="EKM57947.1"/>
    </source>
</evidence>
<evidence type="ECO:0000313" key="2">
    <source>
        <dbReference type="Proteomes" id="UP000008370"/>
    </source>
</evidence>
<sequence>MSTTLFANLLPDVVDVFDVINESEASTTPQLKKKLVQASNSLRDDLSRAREAAYNIEGGYLSLEEEEVITEMLKSLIARKRCVPLT</sequence>
<protein>
    <submittedName>
        <fullName evidence="1">Uncharacterized protein</fullName>
    </submittedName>
</protein>
<dbReference type="OrthoDB" id="2563275at2759"/>
<dbReference type="AlphaFoldDB" id="K5X530"/>
<organism evidence="1 2">
    <name type="scientific">Phanerochaete carnosa (strain HHB-10118-sp)</name>
    <name type="common">White-rot fungus</name>
    <name type="synonym">Peniophora carnosa</name>
    <dbReference type="NCBI Taxonomy" id="650164"/>
    <lineage>
        <taxon>Eukaryota</taxon>
        <taxon>Fungi</taxon>
        <taxon>Dikarya</taxon>
        <taxon>Basidiomycota</taxon>
        <taxon>Agaricomycotina</taxon>
        <taxon>Agaricomycetes</taxon>
        <taxon>Polyporales</taxon>
        <taxon>Phanerochaetaceae</taxon>
        <taxon>Phanerochaete</taxon>
    </lineage>
</organism>
<gene>
    <name evidence="1" type="ORF">PHACADRAFT_116434</name>
</gene>
<keyword evidence="2" id="KW-1185">Reference proteome</keyword>
<dbReference type="KEGG" id="pco:PHACADRAFT_116434"/>